<keyword evidence="1" id="KW-0732">Signal</keyword>
<dbReference type="PANTHER" id="PTHR35936">
    <property type="entry name" value="MEMBRANE-BOUND LYTIC MUREIN TRANSGLYCOSYLASE F"/>
    <property type="match status" value="1"/>
</dbReference>
<evidence type="ECO:0000313" key="4">
    <source>
        <dbReference type="EMBL" id="RXK11041.1"/>
    </source>
</evidence>
<dbReference type="SMART" id="SM00062">
    <property type="entry name" value="PBPb"/>
    <property type="match status" value="1"/>
</dbReference>
<dbReference type="KEGG" id="hbv:ABIV_0914"/>
<reference evidence="3 5" key="2">
    <citation type="submission" date="2018-07" db="EMBL/GenBank/DDBJ databases">
        <title>Complete genome of the Arcobacter bivalviorum type strain LMG 26154.</title>
        <authorList>
            <person name="Miller W.G."/>
            <person name="Yee E."/>
            <person name="Bono J.L."/>
        </authorList>
    </citation>
    <scope>NUCLEOTIDE SEQUENCE [LARGE SCALE GENOMIC DNA]</scope>
    <source>
        <strain evidence="3 5">LMG 26154</strain>
    </source>
</reference>
<feature type="domain" description="Solute-binding protein family 3/N-terminal" evidence="2">
    <location>
        <begin position="34"/>
        <end position="258"/>
    </location>
</feature>
<reference evidence="4 6" key="1">
    <citation type="submission" date="2017-10" db="EMBL/GenBank/DDBJ databases">
        <title>Genomics of the genus Arcobacter.</title>
        <authorList>
            <person name="Perez-Cataluna A."/>
            <person name="Figueras M.J."/>
        </authorList>
    </citation>
    <scope>NUCLEOTIDE SEQUENCE [LARGE SCALE GENOMIC DNA]</scope>
    <source>
        <strain evidence="4 6">CECT 7835</strain>
    </source>
</reference>
<accession>A0AAX2AC47</accession>
<dbReference type="Proteomes" id="UP000253850">
    <property type="component" value="Chromosome"/>
</dbReference>
<name>A0AAX2AC47_9BACT</name>
<dbReference type="AlphaFoldDB" id="A0AAX2AC47"/>
<gene>
    <name evidence="3" type="ORF">ABIV_0914</name>
    <name evidence="4" type="ORF">CRV05_01350</name>
</gene>
<dbReference type="PANTHER" id="PTHR35936:SF17">
    <property type="entry name" value="ARGININE-BINDING EXTRACELLULAR PROTEIN ARTP"/>
    <property type="match status" value="1"/>
</dbReference>
<sequence>MHLINKSILFFLFLILNSYANDKSILDKVISTNELKVCVWPQYYGISYVDPRTQNIEGIDSDLAVELAKDLNVNLKFVKSSFPSLIEDVKTNKCDIAMYAIGKTEQRIKQIRFTSAHLQSDIYAITTTSNKKIKSWNDIDKKGVVVAVAKETYHETVMKERLQNASLVVIQGFKQREEEVQAGRADVFMTDYPYAKKMLAQTQWARVVKPEKVYYLSEYAWAVAYGDDKFYNRIEIFIRKIKKDGRLLSIAKKHGLEPILKLK</sequence>
<organism evidence="4 6">
    <name type="scientific">Halarcobacter bivalviorum</name>
    <dbReference type="NCBI Taxonomy" id="663364"/>
    <lineage>
        <taxon>Bacteria</taxon>
        <taxon>Pseudomonadati</taxon>
        <taxon>Campylobacterota</taxon>
        <taxon>Epsilonproteobacteria</taxon>
        <taxon>Campylobacterales</taxon>
        <taxon>Arcobacteraceae</taxon>
        <taxon>Halarcobacter</taxon>
    </lineage>
</organism>
<dbReference type="Gene3D" id="3.40.190.10">
    <property type="entry name" value="Periplasmic binding protein-like II"/>
    <property type="match status" value="2"/>
</dbReference>
<evidence type="ECO:0000313" key="5">
    <source>
        <dbReference type="Proteomes" id="UP000253850"/>
    </source>
</evidence>
<dbReference type="Pfam" id="PF00497">
    <property type="entry name" value="SBP_bac_3"/>
    <property type="match status" value="1"/>
</dbReference>
<dbReference type="CDD" id="cd13530">
    <property type="entry name" value="PBP2_peptides_like"/>
    <property type="match status" value="1"/>
</dbReference>
<evidence type="ECO:0000256" key="1">
    <source>
        <dbReference type="ARBA" id="ARBA00022729"/>
    </source>
</evidence>
<evidence type="ECO:0000313" key="6">
    <source>
        <dbReference type="Proteomes" id="UP000289193"/>
    </source>
</evidence>
<evidence type="ECO:0000259" key="2">
    <source>
        <dbReference type="SMART" id="SM00062"/>
    </source>
</evidence>
<dbReference type="RefSeq" id="WP_114838777.1">
    <property type="nucleotide sequence ID" value="NZ_CP031217.1"/>
</dbReference>
<dbReference type="InterPro" id="IPR001638">
    <property type="entry name" value="Solute-binding_3/MltF_N"/>
</dbReference>
<dbReference type="EMBL" id="CP031217">
    <property type="protein sequence ID" value="AXH11921.1"/>
    <property type="molecule type" value="Genomic_DNA"/>
</dbReference>
<protein>
    <submittedName>
        <fullName evidence="4">Amino acid ABC transporter substrate-binding protein</fullName>
    </submittedName>
    <submittedName>
        <fullName evidence="3">Periplasmic substrate-binding protein</fullName>
    </submittedName>
</protein>
<dbReference type="Proteomes" id="UP000289193">
    <property type="component" value="Unassembled WGS sequence"/>
</dbReference>
<proteinExistence type="predicted"/>
<dbReference type="SUPFAM" id="SSF53850">
    <property type="entry name" value="Periplasmic binding protein-like II"/>
    <property type="match status" value="1"/>
</dbReference>
<evidence type="ECO:0000313" key="3">
    <source>
        <dbReference type="EMBL" id="AXH11921.1"/>
    </source>
</evidence>
<keyword evidence="6" id="KW-1185">Reference proteome</keyword>
<dbReference type="EMBL" id="PDKM01000001">
    <property type="protein sequence ID" value="RXK11041.1"/>
    <property type="molecule type" value="Genomic_DNA"/>
</dbReference>